<dbReference type="EC" id="3.2.1.132" evidence="10"/>
<keyword evidence="7" id="KW-0119">Carbohydrate metabolism</keyword>
<evidence type="ECO:0000256" key="8">
    <source>
        <dbReference type="ARBA" id="ARBA00023295"/>
    </source>
</evidence>
<dbReference type="GO" id="GO:0016977">
    <property type="term" value="F:chitosanase activity"/>
    <property type="evidence" value="ECO:0007669"/>
    <property type="project" value="UniProtKB-EC"/>
</dbReference>
<dbReference type="GO" id="GO:0005576">
    <property type="term" value="C:extracellular region"/>
    <property type="evidence" value="ECO:0007669"/>
    <property type="project" value="UniProtKB-SubCell"/>
</dbReference>
<evidence type="ECO:0000256" key="7">
    <source>
        <dbReference type="ARBA" id="ARBA00023277"/>
    </source>
</evidence>
<keyword evidence="9 10" id="KW-0624">Polysaccharide degradation</keyword>
<dbReference type="OrthoDB" id="4756206at2759"/>
<keyword evidence="8 10" id="KW-0326">Glycosidase</keyword>
<comment type="subcellular location">
    <subcellularLocation>
        <location evidence="2 10">Secreted</location>
    </subcellularLocation>
</comment>
<dbReference type="GO" id="GO:0000272">
    <property type="term" value="P:polysaccharide catabolic process"/>
    <property type="evidence" value="ECO:0007669"/>
    <property type="project" value="UniProtKB-KW"/>
</dbReference>
<dbReference type="AlphaFoldDB" id="A0A642V572"/>
<sequence>MLHVSDPSTGTLSQMNTRFLALLLFSALVEQAVCKQVPDYIKDLYKKVKESECTGGDVLKSGFHDTDGDNGGFMYCQKDTKGKAIYLKGKKGELVNMDVDCDGGISGKNDKRCASSKDTQDITAFQDQVSRHGLNDLDPTIIPYVVFGNTGNDKLEFDPTKHGIKPLSVMAVVCNNKLIYGVWGDTNGEEDEPKVGEASISLATECFGKTINGDNGHDQKDVLFLAFPGDDAVPGAKANWKAKSYKEFEKSIESIGDKLVERFKNE</sequence>
<dbReference type="PANTHER" id="PTHR42061">
    <property type="entry name" value="ENDO-CHITOSANASE"/>
    <property type="match status" value="1"/>
</dbReference>
<dbReference type="VEuPathDB" id="FungiDB:TRICI_004672"/>
<comment type="function">
    <text evidence="10">Chitosanase catalyzing the endo-type cleavage of chitosan, the deacylated form of chitin. Chitosanase may be crucial in the degradation of the deacetylated portion of chitin in the fungal cell wall.</text>
</comment>
<evidence type="ECO:0000313" key="11">
    <source>
        <dbReference type="EMBL" id="KAA8908972.1"/>
    </source>
</evidence>
<evidence type="ECO:0000256" key="1">
    <source>
        <dbReference type="ARBA" id="ARBA00000405"/>
    </source>
</evidence>
<feature type="chain" id="PRO_5025077644" description="Endo-chitosanase" evidence="10">
    <location>
        <begin position="35"/>
        <end position="266"/>
    </location>
</feature>
<name>A0A642V572_9ASCO</name>
<evidence type="ECO:0000256" key="10">
    <source>
        <dbReference type="RuleBase" id="RU361208"/>
    </source>
</evidence>
<dbReference type="InterPro" id="IPR009939">
    <property type="entry name" value="Chitosanase_fungal"/>
</dbReference>
<keyword evidence="12" id="KW-1185">Reference proteome</keyword>
<keyword evidence="4" id="KW-0964">Secreted</keyword>
<evidence type="ECO:0000313" key="12">
    <source>
        <dbReference type="Proteomes" id="UP000761534"/>
    </source>
</evidence>
<feature type="signal peptide" evidence="10">
    <location>
        <begin position="1"/>
        <end position="34"/>
    </location>
</feature>
<comment type="catalytic activity">
    <reaction evidence="1 10">
        <text>Endohydrolysis of beta-(1-&gt;4)-linkages between D-glucosamine residues in a partly acetylated chitosan.</text>
        <dbReference type="EC" id="3.2.1.132"/>
    </reaction>
</comment>
<evidence type="ECO:0000256" key="3">
    <source>
        <dbReference type="ARBA" id="ARBA00007799"/>
    </source>
</evidence>
<dbReference type="EMBL" id="SWFS01000353">
    <property type="protein sequence ID" value="KAA8908972.1"/>
    <property type="molecule type" value="Genomic_DNA"/>
</dbReference>
<dbReference type="Pfam" id="PF07335">
    <property type="entry name" value="Glyco_hydro_75"/>
    <property type="match status" value="1"/>
</dbReference>
<evidence type="ECO:0000256" key="4">
    <source>
        <dbReference type="ARBA" id="ARBA00022525"/>
    </source>
</evidence>
<evidence type="ECO:0000256" key="9">
    <source>
        <dbReference type="ARBA" id="ARBA00023326"/>
    </source>
</evidence>
<keyword evidence="5 10" id="KW-0732">Signal</keyword>
<protein>
    <recommendedName>
        <fullName evidence="10">Endo-chitosanase</fullName>
        <ecNumber evidence="10">3.2.1.132</ecNumber>
    </recommendedName>
</protein>
<evidence type="ECO:0000256" key="2">
    <source>
        <dbReference type="ARBA" id="ARBA00004613"/>
    </source>
</evidence>
<dbReference type="Proteomes" id="UP000761534">
    <property type="component" value="Unassembled WGS sequence"/>
</dbReference>
<accession>A0A642V572</accession>
<comment type="caution">
    <text evidence="11">The sequence shown here is derived from an EMBL/GenBank/DDBJ whole genome shotgun (WGS) entry which is preliminary data.</text>
</comment>
<evidence type="ECO:0000256" key="6">
    <source>
        <dbReference type="ARBA" id="ARBA00022801"/>
    </source>
</evidence>
<reference evidence="11" key="1">
    <citation type="journal article" date="2019" name="G3 (Bethesda)">
        <title>Genome Assemblies of Two Rare Opportunistic Yeast Pathogens: Diutina rugosa (syn. Candida rugosa) and Trichomonascus ciferrii (syn. Candida ciferrii).</title>
        <authorList>
            <person name="Mixao V."/>
            <person name="Saus E."/>
            <person name="Hansen A.P."/>
            <person name="Lass-Florl C."/>
            <person name="Gabaldon T."/>
        </authorList>
    </citation>
    <scope>NUCLEOTIDE SEQUENCE</scope>
    <source>
        <strain evidence="11">CBS 4856</strain>
    </source>
</reference>
<evidence type="ECO:0000256" key="5">
    <source>
        <dbReference type="ARBA" id="ARBA00022729"/>
    </source>
</evidence>
<gene>
    <name evidence="11" type="ORF">TRICI_004672</name>
</gene>
<proteinExistence type="inferred from homology"/>
<dbReference type="PANTHER" id="PTHR42061:SF6">
    <property type="entry name" value="ENDO-CHITOSANASE"/>
    <property type="match status" value="1"/>
</dbReference>
<organism evidence="11 12">
    <name type="scientific">Trichomonascus ciferrii</name>
    <dbReference type="NCBI Taxonomy" id="44093"/>
    <lineage>
        <taxon>Eukaryota</taxon>
        <taxon>Fungi</taxon>
        <taxon>Dikarya</taxon>
        <taxon>Ascomycota</taxon>
        <taxon>Saccharomycotina</taxon>
        <taxon>Dipodascomycetes</taxon>
        <taxon>Dipodascales</taxon>
        <taxon>Trichomonascaceae</taxon>
        <taxon>Trichomonascus</taxon>
        <taxon>Trichomonascus ciferrii complex</taxon>
    </lineage>
</organism>
<comment type="similarity">
    <text evidence="3 10">Belongs to the glycosyl hydrolase 75 family.</text>
</comment>
<keyword evidence="6 10" id="KW-0378">Hydrolase</keyword>